<gene>
    <name evidence="2" type="ORF">ANN_16803</name>
</gene>
<evidence type="ECO:0000259" key="1">
    <source>
        <dbReference type="Pfam" id="PF16087"/>
    </source>
</evidence>
<sequence length="107" mass="12350">MQRQSSRLLRATQQCGFEGKMYTNIEYADMHLVYGAALSNALAARQRYSELFPRRQLPSHQTFAGVDRRMREYSIRSAPHTGRPRMHIEDCVLDIVDQDPAISTVQH</sequence>
<dbReference type="EMBL" id="JAJSOF020000021">
    <property type="protein sequence ID" value="KAJ4436672.1"/>
    <property type="molecule type" value="Genomic_DNA"/>
</dbReference>
<reference evidence="2 3" key="1">
    <citation type="journal article" date="2022" name="Allergy">
        <title>Genome assembly and annotation of Periplaneta americana reveal a comprehensive cockroach allergen profile.</title>
        <authorList>
            <person name="Wang L."/>
            <person name="Xiong Q."/>
            <person name="Saelim N."/>
            <person name="Wang L."/>
            <person name="Nong W."/>
            <person name="Wan A.T."/>
            <person name="Shi M."/>
            <person name="Liu X."/>
            <person name="Cao Q."/>
            <person name="Hui J.H.L."/>
            <person name="Sookrung N."/>
            <person name="Leung T.F."/>
            <person name="Tungtrongchitr A."/>
            <person name="Tsui S.K.W."/>
        </authorList>
    </citation>
    <scope>NUCLEOTIDE SEQUENCE [LARGE SCALE GENOMIC DNA]</scope>
    <source>
        <strain evidence="2">PWHHKU_190912</strain>
    </source>
</reference>
<feature type="domain" description="DUF4817" evidence="1">
    <location>
        <begin position="26"/>
        <end position="72"/>
    </location>
</feature>
<dbReference type="InterPro" id="IPR032135">
    <property type="entry name" value="DUF4817"/>
</dbReference>
<keyword evidence="3" id="KW-1185">Reference proteome</keyword>
<accession>A0ABQ8SSM3</accession>
<dbReference type="Pfam" id="PF16087">
    <property type="entry name" value="DUF4817"/>
    <property type="match status" value="1"/>
</dbReference>
<comment type="caution">
    <text evidence="2">The sequence shown here is derived from an EMBL/GenBank/DDBJ whole genome shotgun (WGS) entry which is preliminary data.</text>
</comment>
<evidence type="ECO:0000313" key="2">
    <source>
        <dbReference type="EMBL" id="KAJ4436672.1"/>
    </source>
</evidence>
<evidence type="ECO:0000313" key="3">
    <source>
        <dbReference type="Proteomes" id="UP001148838"/>
    </source>
</evidence>
<organism evidence="2 3">
    <name type="scientific">Periplaneta americana</name>
    <name type="common">American cockroach</name>
    <name type="synonym">Blatta americana</name>
    <dbReference type="NCBI Taxonomy" id="6978"/>
    <lineage>
        <taxon>Eukaryota</taxon>
        <taxon>Metazoa</taxon>
        <taxon>Ecdysozoa</taxon>
        <taxon>Arthropoda</taxon>
        <taxon>Hexapoda</taxon>
        <taxon>Insecta</taxon>
        <taxon>Pterygota</taxon>
        <taxon>Neoptera</taxon>
        <taxon>Polyneoptera</taxon>
        <taxon>Dictyoptera</taxon>
        <taxon>Blattodea</taxon>
        <taxon>Blattoidea</taxon>
        <taxon>Blattidae</taxon>
        <taxon>Blattinae</taxon>
        <taxon>Periplaneta</taxon>
    </lineage>
</organism>
<protein>
    <recommendedName>
        <fullName evidence="1">DUF4817 domain-containing protein</fullName>
    </recommendedName>
</protein>
<name>A0ABQ8SSM3_PERAM</name>
<dbReference type="Proteomes" id="UP001148838">
    <property type="component" value="Unassembled WGS sequence"/>
</dbReference>
<proteinExistence type="predicted"/>